<gene>
    <name evidence="1" type="ORF">ABVK25_007303</name>
</gene>
<evidence type="ECO:0000313" key="1">
    <source>
        <dbReference type="EMBL" id="KAL2052431.1"/>
    </source>
</evidence>
<accession>A0ABR4B5V2</accession>
<dbReference type="Proteomes" id="UP001590951">
    <property type="component" value="Unassembled WGS sequence"/>
</dbReference>
<keyword evidence="2" id="KW-1185">Reference proteome</keyword>
<dbReference type="EMBL" id="JBHFEH010000027">
    <property type="protein sequence ID" value="KAL2052431.1"/>
    <property type="molecule type" value="Genomic_DNA"/>
</dbReference>
<reference evidence="1 2" key="1">
    <citation type="submission" date="2024-09" db="EMBL/GenBank/DDBJ databases">
        <title>Rethinking Asexuality: The Enigmatic Case of Functional Sexual Genes in Lepraria (Stereocaulaceae).</title>
        <authorList>
            <person name="Doellman M."/>
            <person name="Sun Y."/>
            <person name="Barcenas-Pena A."/>
            <person name="Lumbsch H.T."/>
            <person name="Grewe F."/>
        </authorList>
    </citation>
    <scope>NUCLEOTIDE SEQUENCE [LARGE SCALE GENOMIC DNA]</scope>
    <source>
        <strain evidence="1 2">Grewe 0041</strain>
    </source>
</reference>
<evidence type="ECO:0000313" key="2">
    <source>
        <dbReference type="Proteomes" id="UP001590951"/>
    </source>
</evidence>
<proteinExistence type="predicted"/>
<protein>
    <submittedName>
        <fullName evidence="1">Uncharacterized protein</fullName>
    </submittedName>
</protein>
<comment type="caution">
    <text evidence="1">The sequence shown here is derived from an EMBL/GenBank/DDBJ whole genome shotgun (WGS) entry which is preliminary data.</text>
</comment>
<organism evidence="1 2">
    <name type="scientific">Lepraria finkii</name>
    <dbReference type="NCBI Taxonomy" id="1340010"/>
    <lineage>
        <taxon>Eukaryota</taxon>
        <taxon>Fungi</taxon>
        <taxon>Dikarya</taxon>
        <taxon>Ascomycota</taxon>
        <taxon>Pezizomycotina</taxon>
        <taxon>Lecanoromycetes</taxon>
        <taxon>OSLEUM clade</taxon>
        <taxon>Lecanoromycetidae</taxon>
        <taxon>Lecanorales</taxon>
        <taxon>Lecanorineae</taxon>
        <taxon>Stereocaulaceae</taxon>
        <taxon>Lepraria</taxon>
    </lineage>
</organism>
<name>A0ABR4B5V2_9LECA</name>
<sequence length="52" mass="5137">MPTGATLTSTSEGINVVKDGNDLTYEKKHVGASLGSATGSLKKLLGTATGGT</sequence>